<dbReference type="SUPFAM" id="SSF89872">
    <property type="entry name" value="Inhibitor of vertebrate lysozyme, Ivy"/>
    <property type="match status" value="1"/>
</dbReference>
<dbReference type="GO" id="GO:0042597">
    <property type="term" value="C:periplasmic space"/>
    <property type="evidence" value="ECO:0007669"/>
    <property type="project" value="UniProtKB-SubCell"/>
</dbReference>
<dbReference type="Pfam" id="PF08816">
    <property type="entry name" value="Ivy"/>
    <property type="match status" value="1"/>
</dbReference>
<feature type="site" description="Important for lysozyme inhibition" evidence="5">
    <location>
        <position position="100"/>
    </location>
</feature>
<name>A0A2N4TTM1_RALPI</name>
<gene>
    <name evidence="7" type="ORF">C0Q88_13775</name>
</gene>
<evidence type="ECO:0000256" key="4">
    <source>
        <dbReference type="ARBA" id="ARBA00022764"/>
    </source>
</evidence>
<dbReference type="OrthoDB" id="8858386at2"/>
<comment type="subcellular location">
    <subcellularLocation>
        <location evidence="1">Periplasm</location>
    </subcellularLocation>
</comment>
<protein>
    <recommendedName>
        <fullName evidence="9">Inhibitor of vertebrate lysozyme</fullName>
    </recommendedName>
</protein>
<comment type="caution">
    <text evidence="7">The sequence shown here is derived from an EMBL/GenBank/DDBJ whole genome shotgun (WGS) entry which is preliminary data.</text>
</comment>
<dbReference type="Gene3D" id="3.40.1420.10">
    <property type="entry name" value="Inhibitor of vertebrate lysozyme"/>
    <property type="match status" value="1"/>
</dbReference>
<keyword evidence="3" id="KW-0732">Signal</keyword>
<keyword evidence="6" id="KW-1015">Disulfide bond</keyword>
<dbReference type="PIRSF" id="PIRSF009103">
    <property type="entry name" value="Ivy"/>
    <property type="match status" value="1"/>
</dbReference>
<feature type="disulfide bond" evidence="6">
    <location>
        <begin position="97"/>
        <end position="102"/>
    </location>
</feature>
<dbReference type="AlphaFoldDB" id="A0A2N4TTM1"/>
<comment type="similarity">
    <text evidence="2">Belongs to the ivy family.</text>
</comment>
<dbReference type="Proteomes" id="UP000234456">
    <property type="component" value="Unassembled WGS sequence"/>
</dbReference>
<organism evidence="7 8">
    <name type="scientific">Ralstonia pickettii</name>
    <name type="common">Burkholderia pickettii</name>
    <dbReference type="NCBI Taxonomy" id="329"/>
    <lineage>
        <taxon>Bacteria</taxon>
        <taxon>Pseudomonadati</taxon>
        <taxon>Pseudomonadota</taxon>
        <taxon>Betaproteobacteria</taxon>
        <taxon>Burkholderiales</taxon>
        <taxon>Burkholderiaceae</taxon>
        <taxon>Ralstonia</taxon>
    </lineage>
</organism>
<reference evidence="7 8" key="1">
    <citation type="submission" date="2017-12" db="EMBL/GenBank/DDBJ databases">
        <title>Draft genome sequence of Ralstonia pickettii 52.</title>
        <authorList>
            <person name="Zheng B."/>
        </authorList>
    </citation>
    <scope>NUCLEOTIDE SEQUENCE [LARGE SCALE GENOMIC DNA]</scope>
    <source>
        <strain evidence="7 8">52</strain>
    </source>
</reference>
<evidence type="ECO:0000256" key="6">
    <source>
        <dbReference type="PIRSR" id="PIRSR009103-2"/>
    </source>
</evidence>
<evidence type="ECO:0000256" key="5">
    <source>
        <dbReference type="PIRSR" id="PIRSR009103-1"/>
    </source>
</evidence>
<evidence type="ECO:0000313" key="8">
    <source>
        <dbReference type="Proteomes" id="UP000234456"/>
    </source>
</evidence>
<evidence type="ECO:0000313" key="7">
    <source>
        <dbReference type="EMBL" id="PLC42979.1"/>
    </source>
</evidence>
<evidence type="ECO:0000256" key="1">
    <source>
        <dbReference type="ARBA" id="ARBA00004418"/>
    </source>
</evidence>
<evidence type="ECO:0008006" key="9">
    <source>
        <dbReference type="Google" id="ProtNLM"/>
    </source>
</evidence>
<dbReference type="InterPro" id="IPR036501">
    <property type="entry name" value="Inhibitor_vert_lysozyme_sf"/>
</dbReference>
<sequence length="174" mass="19338">MPTRTARWATPMRRLIEYLVLAAAIVAMALATPTLIRASEYGIFLELTHKPGFQPAWDAMLRGETGLPAWLRAGKGTSSEYTARTTDGQTFITGDMCRPHDCPAQQIFGAFHMDTPDHATAAWAVLVDVQYPHPTDRPASAYAKLRWLGHPDEPIKALLMKSVRRANPDWDHAS</sequence>
<dbReference type="InterPro" id="IPR014453">
    <property type="entry name" value="Inhibitor_vertebrate_lysozyme"/>
</dbReference>
<evidence type="ECO:0000256" key="3">
    <source>
        <dbReference type="ARBA" id="ARBA00022729"/>
    </source>
</evidence>
<evidence type="ECO:0000256" key="2">
    <source>
        <dbReference type="ARBA" id="ARBA00009724"/>
    </source>
</evidence>
<accession>A0A2N4TTM1</accession>
<proteinExistence type="inferred from homology"/>
<dbReference type="EMBL" id="PKQE01000002">
    <property type="protein sequence ID" value="PLC42979.1"/>
    <property type="molecule type" value="Genomic_DNA"/>
</dbReference>
<keyword evidence="4" id="KW-0574">Periplasm</keyword>